<comment type="caution">
    <text evidence="2">The sequence shown here is derived from an EMBL/GenBank/DDBJ whole genome shotgun (WGS) entry which is preliminary data.</text>
</comment>
<reference evidence="2" key="1">
    <citation type="submission" date="2021-11" db="EMBL/GenBank/DDBJ databases">
        <authorList>
            <consortium name="Genoscope - CEA"/>
            <person name="William W."/>
        </authorList>
    </citation>
    <scope>NUCLEOTIDE SEQUENCE</scope>
</reference>
<accession>A0A8J2SZV4</accession>
<dbReference type="EMBL" id="CAKKNE010000005">
    <property type="protein sequence ID" value="CAH0376875.1"/>
    <property type="molecule type" value="Genomic_DNA"/>
</dbReference>
<keyword evidence="3" id="KW-1185">Reference proteome</keyword>
<organism evidence="2 3">
    <name type="scientific">Pelagomonas calceolata</name>
    <dbReference type="NCBI Taxonomy" id="35677"/>
    <lineage>
        <taxon>Eukaryota</taxon>
        <taxon>Sar</taxon>
        <taxon>Stramenopiles</taxon>
        <taxon>Ochrophyta</taxon>
        <taxon>Pelagophyceae</taxon>
        <taxon>Pelagomonadales</taxon>
        <taxon>Pelagomonadaceae</taxon>
        <taxon>Pelagomonas</taxon>
    </lineage>
</organism>
<dbReference type="Proteomes" id="UP000789595">
    <property type="component" value="Unassembled WGS sequence"/>
</dbReference>
<evidence type="ECO:0000256" key="1">
    <source>
        <dbReference type="SAM" id="MobiDB-lite"/>
    </source>
</evidence>
<protein>
    <submittedName>
        <fullName evidence="2">Uncharacterized protein</fullName>
    </submittedName>
</protein>
<proteinExistence type="predicted"/>
<evidence type="ECO:0000313" key="3">
    <source>
        <dbReference type="Proteomes" id="UP000789595"/>
    </source>
</evidence>
<feature type="region of interest" description="Disordered" evidence="1">
    <location>
        <begin position="112"/>
        <end position="133"/>
    </location>
</feature>
<evidence type="ECO:0000313" key="2">
    <source>
        <dbReference type="EMBL" id="CAH0376875.1"/>
    </source>
</evidence>
<dbReference type="AlphaFoldDB" id="A0A8J2SZV4"/>
<dbReference type="OrthoDB" id="10267275at2759"/>
<gene>
    <name evidence="2" type="ORF">PECAL_5P14700</name>
</gene>
<name>A0A8J2SZV4_9STRA</name>
<sequence length="184" mass="19487">MPPPKAAKKESKKAEAKTAAPDGVALMKTLFDGSVPAGGIVAWYEKNLAKDFTADFAGGKIVFDRKQYIGLTKDILASVPDFTYTSPKHDFKKKGKNQVTWTAVVKGTHTGKPYSPLKGVPPAKPNKKAPAKLQNDPEAITVTLNEAGQMTKLSVAAIKGGKGFSGPVGFYLQMGGDPSKLPKA</sequence>